<feature type="domain" description="DUF1553" evidence="4">
    <location>
        <begin position="471"/>
        <end position="698"/>
    </location>
</feature>
<proteinExistence type="predicted"/>
<dbReference type="Pfam" id="PF02368">
    <property type="entry name" value="Big_2"/>
    <property type="match status" value="1"/>
</dbReference>
<organism evidence="5 6">
    <name type="scientific">Prosthecobacter dejongeii</name>
    <dbReference type="NCBI Taxonomy" id="48465"/>
    <lineage>
        <taxon>Bacteria</taxon>
        <taxon>Pseudomonadati</taxon>
        <taxon>Verrucomicrobiota</taxon>
        <taxon>Verrucomicrobiia</taxon>
        <taxon>Verrucomicrobiales</taxon>
        <taxon>Verrucomicrobiaceae</taxon>
        <taxon>Prosthecobacter</taxon>
    </lineage>
</organism>
<keyword evidence="1" id="KW-0732">Signal</keyword>
<evidence type="ECO:0008006" key="7">
    <source>
        <dbReference type="Google" id="ProtNLM"/>
    </source>
</evidence>
<feature type="domain" description="BIG2" evidence="2">
    <location>
        <begin position="137"/>
        <end position="195"/>
    </location>
</feature>
<dbReference type="Pfam" id="PF07583">
    <property type="entry name" value="PSCyt2"/>
    <property type="match status" value="1"/>
</dbReference>
<protein>
    <recommendedName>
        <fullName evidence="7">Ig-like domain (Group 2)</fullName>
    </recommendedName>
</protein>
<gene>
    <name evidence="5" type="ORF">HNQ64_002198</name>
</gene>
<evidence type="ECO:0000259" key="4">
    <source>
        <dbReference type="Pfam" id="PF07587"/>
    </source>
</evidence>
<dbReference type="Proteomes" id="UP000534294">
    <property type="component" value="Unassembled WGS sequence"/>
</dbReference>
<dbReference type="Pfam" id="PF07587">
    <property type="entry name" value="PSD1"/>
    <property type="match status" value="1"/>
</dbReference>
<dbReference type="Gene3D" id="2.60.40.1080">
    <property type="match status" value="1"/>
</dbReference>
<feature type="chain" id="PRO_5030942751" description="Ig-like domain (Group 2)" evidence="1">
    <location>
        <begin position="21"/>
        <end position="726"/>
    </location>
</feature>
<accession>A0A7W8DQ78</accession>
<dbReference type="InterPro" id="IPR022655">
    <property type="entry name" value="DUF1553"/>
</dbReference>
<evidence type="ECO:0000259" key="2">
    <source>
        <dbReference type="Pfam" id="PF02368"/>
    </source>
</evidence>
<dbReference type="AlphaFoldDB" id="A0A7W8DQ78"/>
<evidence type="ECO:0000256" key="1">
    <source>
        <dbReference type="SAM" id="SignalP"/>
    </source>
</evidence>
<dbReference type="InterPro" id="IPR011444">
    <property type="entry name" value="DUF1549"/>
</dbReference>
<keyword evidence="6" id="KW-1185">Reference proteome</keyword>
<dbReference type="PANTHER" id="PTHR35889:SF3">
    <property type="entry name" value="F-BOX DOMAIN-CONTAINING PROTEIN"/>
    <property type="match status" value="1"/>
</dbReference>
<dbReference type="EMBL" id="JACHIF010000004">
    <property type="protein sequence ID" value="MBB5037940.1"/>
    <property type="molecule type" value="Genomic_DNA"/>
</dbReference>
<reference evidence="5 6" key="1">
    <citation type="submission" date="2020-08" db="EMBL/GenBank/DDBJ databases">
        <title>Genomic Encyclopedia of Type Strains, Phase IV (KMG-IV): sequencing the most valuable type-strain genomes for metagenomic binning, comparative biology and taxonomic classification.</title>
        <authorList>
            <person name="Goeker M."/>
        </authorList>
    </citation>
    <scope>NUCLEOTIDE SEQUENCE [LARGE SCALE GENOMIC DNA]</scope>
    <source>
        <strain evidence="5 6">DSM 12251</strain>
    </source>
</reference>
<comment type="caution">
    <text evidence="5">The sequence shown here is derived from an EMBL/GenBank/DDBJ whole genome shotgun (WGS) entry which is preliminary data.</text>
</comment>
<name>A0A7W8DQ78_9BACT</name>
<feature type="signal peptide" evidence="1">
    <location>
        <begin position="1"/>
        <end position="20"/>
    </location>
</feature>
<evidence type="ECO:0000313" key="5">
    <source>
        <dbReference type="EMBL" id="MBB5037940.1"/>
    </source>
</evidence>
<evidence type="ECO:0000313" key="6">
    <source>
        <dbReference type="Proteomes" id="UP000534294"/>
    </source>
</evidence>
<dbReference type="InterPro" id="IPR003343">
    <property type="entry name" value="Big_2"/>
</dbReference>
<dbReference type="RefSeq" id="WP_184208303.1">
    <property type="nucleotide sequence ID" value="NZ_JACHIF010000004.1"/>
</dbReference>
<dbReference type="PANTHER" id="PTHR35889">
    <property type="entry name" value="CYCLOINULO-OLIGOSACCHARIDE FRUCTANOTRANSFERASE-RELATED"/>
    <property type="match status" value="1"/>
</dbReference>
<sequence>MFRLCLLILTPFTLALFASGSERPVSFIHDVMPHLQKAGCAAGNCHAKPEGQNNFKLSVFGYDPANDYHEIMRDDRGRRVFLAAPEESLLLKKATGSVPHEGGARIAKGSLPYQLIITWLQQGAPAKLADEATLLRVAVTPRESIYKKGQKQPLKVVATYSGGKTQDVTALTEFLSQDKEIAQVDEHGLVEVGSTSGEGVVLVRFMGHVDVARITVPADKLLPNDKYVQLPANNEVDRLVHARHQKLGLLPSETCTDEEFIRRASLDAIGLLPTPERAKAFLTDARPDKRDLYIRELLEHPNYADHWAVKWGDLIRPNPSRVGVKPVYLLDQWLREAFRQNMPYDEMVKQLLTAEGSTHEHGPVAIFRDKREAIDASAFVSQIFLGVRLDCAKCHHHPSEKWTQEDYYQLAAFFGQMGRKGQAISAPISGEPEYWWYSGKGQVQHPITEAVMVPKPPDGPEMPYVAGQDPRARLTDWMASSDNPFFAKAIVNRLWSEFLGRGIVDPVDDFRVSNPPTNPALLDWLAQDFIAHGYDLKHLIRTILSSRTYQLSAQPNEHNLTDTKNFSRSIKRRLSAEVLLDALGDLTGVRETFSGLPPGSRAVQTWNHKLDSTFLDAFGRPNASMECPCERERKSSVIQALHLMNSNDLQAKLNAKEGKISALVKSNLTEPQLVQEIYLAAYNRLPKADELQTALKFYNSPGTSRQTATEDLTWALINSAEFVFNH</sequence>
<evidence type="ECO:0000259" key="3">
    <source>
        <dbReference type="Pfam" id="PF07583"/>
    </source>
</evidence>
<feature type="domain" description="DUF1549" evidence="3">
    <location>
        <begin position="235"/>
        <end position="417"/>
    </location>
</feature>